<name>A0ABD0YUW9_9HEMI</name>
<dbReference type="SUPFAM" id="SSF90229">
    <property type="entry name" value="CCCH zinc finger"/>
    <property type="match status" value="1"/>
</dbReference>
<feature type="domain" description="C3H1-type" evidence="5">
    <location>
        <begin position="51"/>
        <end position="79"/>
    </location>
</feature>
<dbReference type="SMART" id="SM00356">
    <property type="entry name" value="ZnF_C3H1"/>
    <property type="match status" value="1"/>
</dbReference>
<keyword evidence="2 4" id="KW-0863">Zinc-finger</keyword>
<evidence type="ECO:0000259" key="5">
    <source>
        <dbReference type="PROSITE" id="PS50103"/>
    </source>
</evidence>
<sequence length="160" mass="19296">MGKRYYCDYCQRSFIDDLDSRKKHLRGTIHENQRRIHYKSCRDLRTLISEERSKEECRKFLMTGNCNFGEQCYFSHYSKLELQQLEYQADEEERLKNEKRISMTVEEWLEKRRKKMAKISEKELIGPDYPFPLEAINSLPPSLRPITVEQIINTTFSEWG</sequence>
<feature type="zinc finger region" description="C3H1-type" evidence="4">
    <location>
        <begin position="51"/>
        <end position="79"/>
    </location>
</feature>
<evidence type="ECO:0000256" key="4">
    <source>
        <dbReference type="PROSITE-ProRule" id="PRU00723"/>
    </source>
</evidence>
<proteinExistence type="predicted"/>
<accession>A0ABD0YUW9</accession>
<dbReference type="InterPro" id="IPR013085">
    <property type="entry name" value="U1-CZ_Znf_C2H2"/>
</dbReference>
<dbReference type="AlphaFoldDB" id="A0ABD0YUW9"/>
<dbReference type="GO" id="GO:0008270">
    <property type="term" value="F:zinc ion binding"/>
    <property type="evidence" value="ECO:0007669"/>
    <property type="project" value="UniProtKB-KW"/>
</dbReference>
<comment type="caution">
    <text evidence="6">The sequence shown here is derived from an EMBL/GenBank/DDBJ whole genome shotgun (WGS) entry which is preliminary data.</text>
</comment>
<evidence type="ECO:0000256" key="3">
    <source>
        <dbReference type="ARBA" id="ARBA00022833"/>
    </source>
</evidence>
<dbReference type="InterPro" id="IPR000571">
    <property type="entry name" value="Znf_CCCH"/>
</dbReference>
<evidence type="ECO:0000256" key="2">
    <source>
        <dbReference type="ARBA" id="ARBA00022771"/>
    </source>
</evidence>
<evidence type="ECO:0000256" key="1">
    <source>
        <dbReference type="ARBA" id="ARBA00022723"/>
    </source>
</evidence>
<reference evidence="6 7" key="1">
    <citation type="submission" date="2024-07" db="EMBL/GenBank/DDBJ databases">
        <title>Chromosome-level genome assembly of the water stick insect Ranatra chinensis (Heteroptera: Nepidae).</title>
        <authorList>
            <person name="Liu X."/>
        </authorList>
    </citation>
    <scope>NUCLEOTIDE SEQUENCE [LARGE SCALE GENOMIC DNA]</scope>
    <source>
        <strain evidence="6">Cailab_2021Rc</strain>
        <tissue evidence="6">Muscle</tissue>
    </source>
</reference>
<dbReference type="InterPro" id="IPR036236">
    <property type="entry name" value="Znf_C2H2_sf"/>
</dbReference>
<keyword evidence="7" id="KW-1185">Reference proteome</keyword>
<dbReference type="SUPFAM" id="SSF57667">
    <property type="entry name" value="beta-beta-alpha zinc fingers"/>
    <property type="match status" value="1"/>
</dbReference>
<dbReference type="Proteomes" id="UP001558652">
    <property type="component" value="Unassembled WGS sequence"/>
</dbReference>
<evidence type="ECO:0000313" key="7">
    <source>
        <dbReference type="Proteomes" id="UP001558652"/>
    </source>
</evidence>
<keyword evidence="1 4" id="KW-0479">Metal-binding</keyword>
<dbReference type="InterPro" id="IPR036855">
    <property type="entry name" value="Znf_CCCH_sf"/>
</dbReference>
<evidence type="ECO:0000313" key="6">
    <source>
        <dbReference type="EMBL" id="KAL1139551.1"/>
    </source>
</evidence>
<dbReference type="Gene3D" id="4.10.1000.10">
    <property type="entry name" value="Zinc finger, CCCH-type"/>
    <property type="match status" value="1"/>
</dbReference>
<dbReference type="Pfam" id="PF00642">
    <property type="entry name" value="zf-CCCH"/>
    <property type="match status" value="1"/>
</dbReference>
<keyword evidence="3 4" id="KW-0862">Zinc</keyword>
<dbReference type="Gene3D" id="3.30.160.60">
    <property type="entry name" value="Classic Zinc Finger"/>
    <property type="match status" value="1"/>
</dbReference>
<dbReference type="EMBL" id="JBFDAA010000002">
    <property type="protein sequence ID" value="KAL1139551.1"/>
    <property type="molecule type" value="Genomic_DNA"/>
</dbReference>
<dbReference type="PROSITE" id="PS50103">
    <property type="entry name" value="ZF_C3H1"/>
    <property type="match status" value="1"/>
</dbReference>
<dbReference type="PANTHER" id="PTHR16465:SF0">
    <property type="entry name" value="ZINC FINGER MATRIN-TYPE PROTEIN 5"/>
    <property type="match status" value="1"/>
</dbReference>
<organism evidence="6 7">
    <name type="scientific">Ranatra chinensis</name>
    <dbReference type="NCBI Taxonomy" id="642074"/>
    <lineage>
        <taxon>Eukaryota</taxon>
        <taxon>Metazoa</taxon>
        <taxon>Ecdysozoa</taxon>
        <taxon>Arthropoda</taxon>
        <taxon>Hexapoda</taxon>
        <taxon>Insecta</taxon>
        <taxon>Pterygota</taxon>
        <taxon>Neoptera</taxon>
        <taxon>Paraneoptera</taxon>
        <taxon>Hemiptera</taxon>
        <taxon>Heteroptera</taxon>
        <taxon>Panheteroptera</taxon>
        <taxon>Nepomorpha</taxon>
        <taxon>Nepidae</taxon>
        <taxon>Ranatrinae</taxon>
        <taxon>Ranatra</taxon>
    </lineage>
</organism>
<gene>
    <name evidence="6" type="ORF">AAG570_006534</name>
</gene>
<dbReference type="Pfam" id="PF06220">
    <property type="entry name" value="zf-U1"/>
    <property type="match status" value="1"/>
</dbReference>
<protein>
    <recommendedName>
        <fullName evidence="5">C3H1-type domain-containing protein</fullName>
    </recommendedName>
</protein>
<dbReference type="PANTHER" id="PTHR16465">
    <property type="entry name" value="NUCLEASE-RELATED"/>
    <property type="match status" value="1"/>
</dbReference>